<name>A0A8S3ZSS8_9EUPU</name>
<dbReference type="GO" id="GO:0005262">
    <property type="term" value="F:calcium channel activity"/>
    <property type="evidence" value="ECO:0007669"/>
    <property type="project" value="TreeGrafter"/>
</dbReference>
<feature type="transmembrane region" description="Helical" evidence="7">
    <location>
        <begin position="31"/>
        <end position="55"/>
    </location>
</feature>
<dbReference type="GO" id="GO:0005509">
    <property type="term" value="F:calcium ion binding"/>
    <property type="evidence" value="ECO:0007669"/>
    <property type="project" value="InterPro"/>
</dbReference>
<dbReference type="Proteomes" id="UP000678393">
    <property type="component" value="Unassembled WGS sequence"/>
</dbReference>
<evidence type="ECO:0000256" key="1">
    <source>
        <dbReference type="ARBA" id="ARBA00004141"/>
    </source>
</evidence>
<dbReference type="InterPro" id="IPR051223">
    <property type="entry name" value="Polycystin"/>
</dbReference>
<evidence type="ECO:0000256" key="6">
    <source>
        <dbReference type="PIRSR" id="PIRSR603915-2"/>
    </source>
</evidence>
<organism evidence="9 10">
    <name type="scientific">Candidula unifasciata</name>
    <dbReference type="NCBI Taxonomy" id="100452"/>
    <lineage>
        <taxon>Eukaryota</taxon>
        <taxon>Metazoa</taxon>
        <taxon>Spiralia</taxon>
        <taxon>Lophotrochozoa</taxon>
        <taxon>Mollusca</taxon>
        <taxon>Gastropoda</taxon>
        <taxon>Heterobranchia</taxon>
        <taxon>Euthyneura</taxon>
        <taxon>Panpulmonata</taxon>
        <taxon>Eupulmonata</taxon>
        <taxon>Stylommatophora</taxon>
        <taxon>Helicina</taxon>
        <taxon>Helicoidea</taxon>
        <taxon>Geomitridae</taxon>
        <taxon>Candidula</taxon>
    </lineage>
</organism>
<comment type="subcellular location">
    <subcellularLocation>
        <location evidence="1">Membrane</location>
        <topology evidence="1">Multi-pass membrane protein</topology>
    </subcellularLocation>
</comment>
<evidence type="ECO:0000256" key="4">
    <source>
        <dbReference type="ARBA" id="ARBA00022989"/>
    </source>
</evidence>
<gene>
    <name evidence="9" type="ORF">CUNI_LOCUS18061</name>
</gene>
<comment type="similarity">
    <text evidence="2">Belongs to the polycystin family.</text>
</comment>
<feature type="non-terminal residue" evidence="9">
    <location>
        <position position="1"/>
    </location>
</feature>
<feature type="non-terminal residue" evidence="9">
    <location>
        <position position="550"/>
    </location>
</feature>
<evidence type="ECO:0000256" key="5">
    <source>
        <dbReference type="ARBA" id="ARBA00023136"/>
    </source>
</evidence>
<keyword evidence="4 7" id="KW-1133">Transmembrane helix</keyword>
<feature type="transmembrane region" description="Helical" evidence="7">
    <location>
        <begin position="391"/>
        <end position="412"/>
    </location>
</feature>
<dbReference type="PANTHER" id="PTHR10877:SF194">
    <property type="entry name" value="LOCATION OF VULVA DEFECTIVE 1"/>
    <property type="match status" value="1"/>
</dbReference>
<dbReference type="PANTHER" id="PTHR10877">
    <property type="entry name" value="POLYCYSTIN FAMILY MEMBER"/>
    <property type="match status" value="1"/>
</dbReference>
<evidence type="ECO:0000313" key="9">
    <source>
        <dbReference type="EMBL" id="CAG5132503.1"/>
    </source>
</evidence>
<dbReference type="AlphaFoldDB" id="A0A8S3ZSS8"/>
<keyword evidence="10" id="KW-1185">Reference proteome</keyword>
<evidence type="ECO:0000256" key="3">
    <source>
        <dbReference type="ARBA" id="ARBA00022692"/>
    </source>
</evidence>
<feature type="transmembrane region" description="Helical" evidence="7">
    <location>
        <begin position="484"/>
        <end position="506"/>
    </location>
</feature>
<evidence type="ECO:0000256" key="2">
    <source>
        <dbReference type="ARBA" id="ARBA00007200"/>
    </source>
</evidence>
<dbReference type="GO" id="GO:0050982">
    <property type="term" value="P:detection of mechanical stimulus"/>
    <property type="evidence" value="ECO:0007669"/>
    <property type="project" value="TreeGrafter"/>
</dbReference>
<sequence length="550" mass="63249">CFLSIVVSGFFTILYSMEWGRDKSNQWLTTFLLSFFQSVIVVQPLKVLLLVAFLACVLKKPELDDDDAKEDINQVLAEKDNNERKRDVASLSQIMLQRQYDKSEFQAPDPEQLAKARNDRLMEIKMEAVLKDIALYTFFVVVIFFLSYQQRDPQSYYLSNHIKNTMLDKHADIKTVNDYWKWLDETLLPSLYAVNYANEQEIENWQDTACASDLDNRRVGVARLRQMRVKNDTCTILPQLTTVIHHCRGDYSWTNDDTKPYLPYWVVPPKNVTESLKDKDDPFVYQSSVKLKNAPYVGTLATYKGGGYVILTKRQFCRTKAVLDKAKENNWLDLNTRAIFLEYTVYNPNSNLFASVTALTEFLTTGSATSRLDVKCVKKVKNERAAYFQDFWRLLEFVLVCFAVACIVLYILKHVITKVAMRALKNRKSDGFVNFNTVALYDEVYGYLMAAVVFLATIQFLKLLQFNKKMGMLGATVQVAAMDLRNFSIIFFLYFLAFTCTAYLLFGSSLQSYQNFVTSAESMFAFALGSFDYGELTTAQPLWGPVFIFG</sequence>
<dbReference type="PRINTS" id="PR01433">
    <property type="entry name" value="POLYCYSTIN2"/>
</dbReference>
<feature type="disulfide bond" evidence="6">
    <location>
        <begin position="234"/>
        <end position="247"/>
    </location>
</feature>
<keyword evidence="3 7" id="KW-0812">Transmembrane</keyword>
<evidence type="ECO:0000259" key="8">
    <source>
        <dbReference type="Pfam" id="PF20519"/>
    </source>
</evidence>
<dbReference type="OrthoDB" id="444119at2759"/>
<evidence type="ECO:0000313" key="10">
    <source>
        <dbReference type="Proteomes" id="UP000678393"/>
    </source>
</evidence>
<dbReference type="InterPro" id="IPR046791">
    <property type="entry name" value="Polycystin_dom"/>
</dbReference>
<keyword evidence="5 7" id="KW-0472">Membrane</keyword>
<dbReference type="EMBL" id="CAJHNH020005445">
    <property type="protein sequence ID" value="CAG5132503.1"/>
    <property type="molecule type" value="Genomic_DNA"/>
</dbReference>
<protein>
    <recommendedName>
        <fullName evidence="8">Polycystin domain-containing protein</fullName>
    </recommendedName>
</protein>
<feature type="domain" description="Polycystin" evidence="8">
    <location>
        <begin position="172"/>
        <end position="378"/>
    </location>
</feature>
<proteinExistence type="inferred from homology"/>
<dbReference type="Pfam" id="PF20519">
    <property type="entry name" value="Polycystin_dom"/>
    <property type="match status" value="1"/>
</dbReference>
<dbReference type="GO" id="GO:0016020">
    <property type="term" value="C:membrane"/>
    <property type="evidence" value="ECO:0007669"/>
    <property type="project" value="UniProtKB-SubCell"/>
</dbReference>
<feature type="transmembrane region" description="Helical" evidence="7">
    <location>
        <begin position="444"/>
        <end position="464"/>
    </location>
</feature>
<reference evidence="9" key="1">
    <citation type="submission" date="2021-04" db="EMBL/GenBank/DDBJ databases">
        <authorList>
            <consortium name="Molecular Ecology Group"/>
        </authorList>
    </citation>
    <scope>NUCLEOTIDE SEQUENCE</scope>
</reference>
<accession>A0A8S3ZSS8</accession>
<dbReference type="InterPro" id="IPR003915">
    <property type="entry name" value="PKD_2"/>
</dbReference>
<comment type="caution">
    <text evidence="9">The sequence shown here is derived from an EMBL/GenBank/DDBJ whole genome shotgun (WGS) entry which is preliminary data.</text>
</comment>
<evidence type="ECO:0000256" key="7">
    <source>
        <dbReference type="SAM" id="Phobius"/>
    </source>
</evidence>